<comment type="caution">
    <text evidence="5">The sequence shown here is derived from an EMBL/GenBank/DDBJ whole genome shotgun (WGS) entry which is preliminary data.</text>
</comment>
<dbReference type="PANTHER" id="PTHR43060">
    <property type="entry name" value="3-HYDROXYISOBUTYRATE DEHYDROGENASE-LIKE 1, MITOCHONDRIAL-RELATED"/>
    <property type="match status" value="1"/>
</dbReference>
<dbReference type="InterPro" id="IPR008927">
    <property type="entry name" value="6-PGluconate_DH-like_C_sf"/>
</dbReference>
<dbReference type="Proteomes" id="UP001525968">
    <property type="component" value="Unassembled WGS sequence"/>
</dbReference>
<feature type="domain" description="3-hydroxyisobutyrate dehydrogenase-like NAD-binding" evidence="4">
    <location>
        <begin position="169"/>
        <end position="290"/>
    </location>
</feature>
<dbReference type="InterPro" id="IPR006115">
    <property type="entry name" value="6PGDH_NADP-bd"/>
</dbReference>
<evidence type="ECO:0000256" key="1">
    <source>
        <dbReference type="ARBA" id="ARBA00023002"/>
    </source>
</evidence>
<sequence>MTLPHIGFIGIGLMGEAMTLRLRALGYEVTVWNREASRLGTVVAAGAIPAASPAQVAQSADIVMLCVLDDAAVAHCTQGPEGLATQPACRARLVIDFSTISPDTTRTLAQFVSAQADMQWLDAPVSGGPEAARNGQLTIMVGGRAQDFQQAQTVLDALGSQVTHMGPSGAGQTAKIINQAIVGAGFVLMSEAALLAEASGIDAARLPACLQGGFADSTLLQKVYPRIHARAFDPPIGYARQLSKDMDAVAAFANALQCELPLVKAAAQRFAQYVDAGAAMADSASIIRLYESEAAARQAGGAP</sequence>
<reference evidence="5 6" key="1">
    <citation type="submission" date="2022-09" db="EMBL/GenBank/DDBJ databases">
        <title>Draft genome of isolate Be4.</title>
        <authorList>
            <person name="Sanchez-Castro I."/>
            <person name="Martinez-Rodriguez P."/>
            <person name="Descostes M."/>
            <person name="Merroun M."/>
        </authorList>
    </citation>
    <scope>NUCLEOTIDE SEQUENCE [LARGE SCALE GENOMIC DNA]</scope>
    <source>
        <strain evidence="5 6">Be4</strain>
    </source>
</reference>
<dbReference type="PANTHER" id="PTHR43060:SF15">
    <property type="entry name" value="3-HYDROXYISOBUTYRATE DEHYDROGENASE-LIKE 1, MITOCHONDRIAL-RELATED"/>
    <property type="match status" value="1"/>
</dbReference>
<keyword evidence="2" id="KW-0520">NAD</keyword>
<keyword evidence="1" id="KW-0560">Oxidoreductase</keyword>
<dbReference type="InterPro" id="IPR013328">
    <property type="entry name" value="6PGD_dom2"/>
</dbReference>
<dbReference type="EMBL" id="JAODYH010000017">
    <property type="protein sequence ID" value="MCT9813437.1"/>
    <property type="molecule type" value="Genomic_DNA"/>
</dbReference>
<dbReference type="Pfam" id="PF14833">
    <property type="entry name" value="NAD_binding_11"/>
    <property type="match status" value="1"/>
</dbReference>
<dbReference type="SUPFAM" id="SSF48179">
    <property type="entry name" value="6-phosphogluconate dehydrogenase C-terminal domain-like"/>
    <property type="match status" value="1"/>
</dbReference>
<gene>
    <name evidence="5" type="ORF">N0K08_22640</name>
</gene>
<dbReference type="Pfam" id="PF03446">
    <property type="entry name" value="NAD_binding_2"/>
    <property type="match status" value="1"/>
</dbReference>
<dbReference type="InterPro" id="IPR015815">
    <property type="entry name" value="HIBADH-related"/>
</dbReference>
<dbReference type="PIRSF" id="PIRSF000103">
    <property type="entry name" value="HIBADH"/>
    <property type="match status" value="1"/>
</dbReference>
<accession>A0ABT2PW05</accession>
<keyword evidence="6" id="KW-1185">Reference proteome</keyword>
<proteinExistence type="predicted"/>
<dbReference type="RefSeq" id="WP_261502690.1">
    <property type="nucleotide sequence ID" value="NZ_JAODYH010000017.1"/>
</dbReference>
<dbReference type="Gene3D" id="3.40.50.720">
    <property type="entry name" value="NAD(P)-binding Rossmann-like Domain"/>
    <property type="match status" value="1"/>
</dbReference>
<dbReference type="SUPFAM" id="SSF51735">
    <property type="entry name" value="NAD(P)-binding Rossmann-fold domains"/>
    <property type="match status" value="1"/>
</dbReference>
<dbReference type="InterPro" id="IPR036291">
    <property type="entry name" value="NAD(P)-bd_dom_sf"/>
</dbReference>
<protein>
    <submittedName>
        <fullName evidence="5">NAD(P)-dependent oxidoreductase</fullName>
    </submittedName>
</protein>
<name>A0ABT2PW05_9BURK</name>
<dbReference type="Gene3D" id="1.10.1040.10">
    <property type="entry name" value="N-(1-d-carboxylethyl)-l-norvaline Dehydrogenase, domain 2"/>
    <property type="match status" value="1"/>
</dbReference>
<dbReference type="InterPro" id="IPR029154">
    <property type="entry name" value="HIBADH-like_NADP-bd"/>
</dbReference>
<evidence type="ECO:0000259" key="4">
    <source>
        <dbReference type="Pfam" id="PF14833"/>
    </source>
</evidence>
<evidence type="ECO:0000313" key="6">
    <source>
        <dbReference type="Proteomes" id="UP001525968"/>
    </source>
</evidence>
<evidence type="ECO:0000313" key="5">
    <source>
        <dbReference type="EMBL" id="MCT9813437.1"/>
    </source>
</evidence>
<evidence type="ECO:0000256" key="2">
    <source>
        <dbReference type="ARBA" id="ARBA00023027"/>
    </source>
</evidence>
<feature type="domain" description="6-phosphogluconate dehydrogenase NADP-binding" evidence="3">
    <location>
        <begin position="6"/>
        <end position="166"/>
    </location>
</feature>
<evidence type="ECO:0000259" key="3">
    <source>
        <dbReference type="Pfam" id="PF03446"/>
    </source>
</evidence>
<organism evidence="5 6">
    <name type="scientific">Acidovorax bellezanensis</name>
    <dbReference type="NCBI Taxonomy" id="2976702"/>
    <lineage>
        <taxon>Bacteria</taxon>
        <taxon>Pseudomonadati</taxon>
        <taxon>Pseudomonadota</taxon>
        <taxon>Betaproteobacteria</taxon>
        <taxon>Burkholderiales</taxon>
        <taxon>Comamonadaceae</taxon>
        <taxon>Acidovorax</taxon>
    </lineage>
</organism>